<evidence type="ECO:0000313" key="2">
    <source>
        <dbReference type="EMBL" id="PMD41198.1"/>
    </source>
</evidence>
<feature type="region of interest" description="Disordered" evidence="1">
    <location>
        <begin position="165"/>
        <end position="197"/>
    </location>
</feature>
<organism evidence="2 3">
    <name type="scientific">Hyaloscypha variabilis (strain UAMH 11265 / GT02V1 / F)</name>
    <name type="common">Meliniomyces variabilis</name>
    <dbReference type="NCBI Taxonomy" id="1149755"/>
    <lineage>
        <taxon>Eukaryota</taxon>
        <taxon>Fungi</taxon>
        <taxon>Dikarya</taxon>
        <taxon>Ascomycota</taxon>
        <taxon>Pezizomycotina</taxon>
        <taxon>Leotiomycetes</taxon>
        <taxon>Helotiales</taxon>
        <taxon>Hyaloscyphaceae</taxon>
        <taxon>Hyaloscypha</taxon>
        <taxon>Hyaloscypha variabilis</taxon>
    </lineage>
</organism>
<evidence type="ECO:0000256" key="1">
    <source>
        <dbReference type="SAM" id="MobiDB-lite"/>
    </source>
</evidence>
<protein>
    <submittedName>
        <fullName evidence="2">Uncharacterized protein</fullName>
    </submittedName>
</protein>
<reference evidence="2 3" key="1">
    <citation type="submission" date="2016-04" db="EMBL/GenBank/DDBJ databases">
        <title>A degradative enzymes factory behind the ericoid mycorrhizal symbiosis.</title>
        <authorList>
            <consortium name="DOE Joint Genome Institute"/>
            <person name="Martino E."/>
            <person name="Morin E."/>
            <person name="Grelet G."/>
            <person name="Kuo A."/>
            <person name="Kohler A."/>
            <person name="Daghino S."/>
            <person name="Barry K."/>
            <person name="Choi C."/>
            <person name="Cichocki N."/>
            <person name="Clum A."/>
            <person name="Copeland A."/>
            <person name="Hainaut M."/>
            <person name="Haridas S."/>
            <person name="Labutti K."/>
            <person name="Lindquist E."/>
            <person name="Lipzen A."/>
            <person name="Khouja H.-R."/>
            <person name="Murat C."/>
            <person name="Ohm R."/>
            <person name="Olson A."/>
            <person name="Spatafora J."/>
            <person name="Veneault-Fourrey C."/>
            <person name="Henrissat B."/>
            <person name="Grigoriev I."/>
            <person name="Martin F."/>
            <person name="Perotto S."/>
        </authorList>
    </citation>
    <scope>NUCLEOTIDE SEQUENCE [LARGE SCALE GENOMIC DNA]</scope>
    <source>
        <strain evidence="2 3">F</strain>
    </source>
</reference>
<dbReference type="OrthoDB" id="10374934at2759"/>
<name>A0A2J6RRQ2_HYAVF</name>
<sequence length="228" mass="26305">MSTFQIQNYIASHQMFSSHRVDEFKLPERKFKACRACPDWFWKAGGFGNFKHCTQCVVDSFERDWKLRTVLRWTDLYQQWIEIVAKSSLELSKKGKLMLEMRVRLIWLNERQEFIRLETLRMAKELELGHQLGVCMCQGVSVWVELKRPLSGLIVHRDSDSGVTFGDPAAHGDIDGGEKEVEDSEGYTEDDMDIDDEEGNVESVYLDIWGGSIEEGNAESVYPDIWGP</sequence>
<dbReference type="EMBL" id="KZ613944">
    <property type="protein sequence ID" value="PMD41198.1"/>
    <property type="molecule type" value="Genomic_DNA"/>
</dbReference>
<accession>A0A2J6RRQ2</accession>
<evidence type="ECO:0000313" key="3">
    <source>
        <dbReference type="Proteomes" id="UP000235786"/>
    </source>
</evidence>
<keyword evidence="3" id="KW-1185">Reference proteome</keyword>
<feature type="compositionally biased region" description="Acidic residues" evidence="1">
    <location>
        <begin position="180"/>
        <end position="197"/>
    </location>
</feature>
<dbReference type="Proteomes" id="UP000235786">
    <property type="component" value="Unassembled WGS sequence"/>
</dbReference>
<gene>
    <name evidence="2" type="ORF">L207DRAFT_321767</name>
</gene>
<dbReference type="AlphaFoldDB" id="A0A2J6RRQ2"/>
<proteinExistence type="predicted"/>
<feature type="compositionally biased region" description="Basic and acidic residues" evidence="1">
    <location>
        <begin position="170"/>
        <end position="179"/>
    </location>
</feature>